<dbReference type="Proteomes" id="UP000281553">
    <property type="component" value="Unassembled WGS sequence"/>
</dbReference>
<organism evidence="1 2">
    <name type="scientific">Dibothriocephalus latus</name>
    <name type="common">Fish tapeworm</name>
    <name type="synonym">Diphyllobothrium latum</name>
    <dbReference type="NCBI Taxonomy" id="60516"/>
    <lineage>
        <taxon>Eukaryota</taxon>
        <taxon>Metazoa</taxon>
        <taxon>Spiralia</taxon>
        <taxon>Lophotrochozoa</taxon>
        <taxon>Platyhelminthes</taxon>
        <taxon>Cestoda</taxon>
        <taxon>Eucestoda</taxon>
        <taxon>Diphyllobothriidea</taxon>
        <taxon>Diphyllobothriidae</taxon>
        <taxon>Dibothriocephalus</taxon>
    </lineage>
</organism>
<reference evidence="1 2" key="1">
    <citation type="submission" date="2018-11" db="EMBL/GenBank/DDBJ databases">
        <authorList>
            <consortium name="Pathogen Informatics"/>
        </authorList>
    </citation>
    <scope>NUCLEOTIDE SEQUENCE [LARGE SCALE GENOMIC DNA]</scope>
</reference>
<feature type="non-terminal residue" evidence="1">
    <location>
        <position position="149"/>
    </location>
</feature>
<dbReference type="OrthoDB" id="6288228at2759"/>
<keyword evidence="2" id="KW-1185">Reference proteome</keyword>
<sequence>MDHDILYDYRNNAGKFRVEAGVQVFWPILARGTHAPAWSVVSDSSAVSTQFRSGERLKNSCSQDSCPSILLSGPHCGPQVPHVAAGGLRKLQSSSAPNEELASTESTGFLPAAVMDNTRYAKRSSVSRPVHLENPERETRWYFKYFLGK</sequence>
<gene>
    <name evidence="1" type="ORF">DILT_LOCUS8635</name>
</gene>
<evidence type="ECO:0000313" key="1">
    <source>
        <dbReference type="EMBL" id="VDN12804.1"/>
    </source>
</evidence>
<protein>
    <submittedName>
        <fullName evidence="1">Uncharacterized protein</fullName>
    </submittedName>
</protein>
<name>A0A3P7L8C2_DIBLA</name>
<dbReference type="EMBL" id="UYRU01054794">
    <property type="protein sequence ID" value="VDN12804.1"/>
    <property type="molecule type" value="Genomic_DNA"/>
</dbReference>
<dbReference type="AlphaFoldDB" id="A0A3P7L8C2"/>
<accession>A0A3P7L8C2</accession>
<evidence type="ECO:0000313" key="2">
    <source>
        <dbReference type="Proteomes" id="UP000281553"/>
    </source>
</evidence>
<proteinExistence type="predicted"/>